<gene>
    <name evidence="8" type="ORF">GT409_13340</name>
</gene>
<evidence type="ECO:0000313" key="8">
    <source>
        <dbReference type="EMBL" id="QHI70383.1"/>
    </source>
</evidence>
<evidence type="ECO:0000313" key="9">
    <source>
        <dbReference type="Proteomes" id="UP000464954"/>
    </source>
</evidence>
<dbReference type="KEGG" id="taer:GT409_13340"/>
<comment type="similarity">
    <text evidence="1">Belongs to the sulfatase family.</text>
</comment>
<dbReference type="Proteomes" id="UP000464954">
    <property type="component" value="Chromosome"/>
</dbReference>
<dbReference type="RefSeq" id="WP_160629560.1">
    <property type="nucleotide sequence ID" value="NZ_CP047593.1"/>
</dbReference>
<evidence type="ECO:0000256" key="5">
    <source>
        <dbReference type="SAM" id="MobiDB-lite"/>
    </source>
</evidence>
<name>A0A6P1MBA2_9BACT</name>
<evidence type="ECO:0000256" key="4">
    <source>
        <dbReference type="ARBA" id="ARBA00022837"/>
    </source>
</evidence>
<dbReference type="GO" id="GO:0016740">
    <property type="term" value="F:transferase activity"/>
    <property type="evidence" value="ECO:0007669"/>
    <property type="project" value="UniProtKB-KW"/>
</dbReference>
<keyword evidence="2" id="KW-0479">Metal-binding</keyword>
<proteinExistence type="inferred from homology"/>
<keyword evidence="6" id="KW-0732">Signal</keyword>
<dbReference type="InterPro" id="IPR017850">
    <property type="entry name" value="Alkaline_phosphatase_core_sf"/>
</dbReference>
<keyword evidence="3 8" id="KW-0378">Hydrolase</keyword>
<dbReference type="PROSITE" id="PS00149">
    <property type="entry name" value="SULFATASE_2"/>
    <property type="match status" value="1"/>
</dbReference>
<evidence type="ECO:0000256" key="1">
    <source>
        <dbReference type="ARBA" id="ARBA00008779"/>
    </source>
</evidence>
<dbReference type="Pfam" id="PF00884">
    <property type="entry name" value="Sulfatase"/>
    <property type="match status" value="1"/>
</dbReference>
<dbReference type="CDD" id="cd16025">
    <property type="entry name" value="PAS_like"/>
    <property type="match status" value="1"/>
</dbReference>
<dbReference type="GO" id="GO:0046872">
    <property type="term" value="F:metal ion binding"/>
    <property type="evidence" value="ECO:0007669"/>
    <property type="project" value="UniProtKB-KW"/>
</dbReference>
<feature type="chain" id="PRO_5026884234" evidence="6">
    <location>
        <begin position="23"/>
        <end position="513"/>
    </location>
</feature>
<dbReference type="PANTHER" id="PTHR42693:SF53">
    <property type="entry name" value="ENDO-4-O-SULFATASE"/>
    <property type="match status" value="1"/>
</dbReference>
<feature type="domain" description="Sulfatase N-terminal" evidence="7">
    <location>
        <begin position="24"/>
        <end position="391"/>
    </location>
</feature>
<dbReference type="InterPro" id="IPR000917">
    <property type="entry name" value="Sulfatase_N"/>
</dbReference>
<feature type="signal peptide" evidence="6">
    <location>
        <begin position="1"/>
        <end position="22"/>
    </location>
</feature>
<keyword evidence="4" id="KW-0106">Calcium</keyword>
<evidence type="ECO:0000259" key="7">
    <source>
        <dbReference type="Pfam" id="PF00884"/>
    </source>
</evidence>
<dbReference type="Gene3D" id="3.40.720.10">
    <property type="entry name" value="Alkaline Phosphatase, subunit A"/>
    <property type="match status" value="1"/>
</dbReference>
<dbReference type="InterPro" id="IPR050738">
    <property type="entry name" value="Sulfatase"/>
</dbReference>
<dbReference type="EMBL" id="CP047593">
    <property type="protein sequence ID" value="QHI70383.1"/>
    <property type="molecule type" value="Genomic_DNA"/>
</dbReference>
<evidence type="ECO:0000256" key="6">
    <source>
        <dbReference type="SAM" id="SignalP"/>
    </source>
</evidence>
<dbReference type="AlphaFoldDB" id="A0A6P1MBA2"/>
<keyword evidence="8" id="KW-0808">Transferase</keyword>
<dbReference type="Gene3D" id="3.30.1120.10">
    <property type="match status" value="1"/>
</dbReference>
<feature type="region of interest" description="Disordered" evidence="5">
    <location>
        <begin position="489"/>
        <end position="513"/>
    </location>
</feature>
<dbReference type="PANTHER" id="PTHR42693">
    <property type="entry name" value="ARYLSULFATASE FAMILY MEMBER"/>
    <property type="match status" value="1"/>
</dbReference>
<dbReference type="InterPro" id="IPR024607">
    <property type="entry name" value="Sulfatase_CS"/>
</dbReference>
<organism evidence="8 9">
    <name type="scientific">Tichowtungia aerotolerans</name>
    <dbReference type="NCBI Taxonomy" id="2697043"/>
    <lineage>
        <taxon>Bacteria</taxon>
        <taxon>Pseudomonadati</taxon>
        <taxon>Kiritimatiellota</taxon>
        <taxon>Tichowtungiia</taxon>
        <taxon>Tichowtungiales</taxon>
        <taxon>Tichowtungiaceae</taxon>
        <taxon>Tichowtungia</taxon>
    </lineage>
</organism>
<reference evidence="8 9" key="1">
    <citation type="submission" date="2020-01" db="EMBL/GenBank/DDBJ databases">
        <title>Ponticoccus aerotolerans gen. nov., sp. nov., an anaerobic bacterium and proposal of Ponticoccusceae fam. nov., Ponticoccusles ord. nov. and Ponticoccuse classis nov. in the phylum Kiritimatiellaeota.</title>
        <authorList>
            <person name="Zhou L.Y."/>
            <person name="Du Z.J."/>
        </authorList>
    </citation>
    <scope>NUCLEOTIDE SEQUENCE [LARGE SCALE GENOMIC DNA]</scope>
    <source>
        <strain evidence="8 9">S-5007</strain>
    </source>
</reference>
<evidence type="ECO:0000256" key="3">
    <source>
        <dbReference type="ARBA" id="ARBA00022801"/>
    </source>
</evidence>
<dbReference type="SUPFAM" id="SSF53649">
    <property type="entry name" value="Alkaline phosphatase-like"/>
    <property type="match status" value="1"/>
</dbReference>
<evidence type="ECO:0000256" key="2">
    <source>
        <dbReference type="ARBA" id="ARBA00022723"/>
    </source>
</evidence>
<protein>
    <submittedName>
        <fullName evidence="8">Sulfatase-like hydrolase/transferase</fullName>
    </submittedName>
</protein>
<dbReference type="GO" id="GO:0004065">
    <property type="term" value="F:arylsulfatase activity"/>
    <property type="evidence" value="ECO:0007669"/>
    <property type="project" value="TreeGrafter"/>
</dbReference>
<keyword evidence="9" id="KW-1185">Reference proteome</keyword>
<accession>A0A6P1MBA2</accession>
<sequence length="513" mass="57801">MKKDFVGILFFVFAVLGQAASAAPNIVFIIADDLGFSDLGCYGGEAATPNLDRLAEQGVRFSQFYNCGKCEPTRAALMTGHRNTPEIGFYGERAQSFLPAVLKADGYRTMLSGKWHVAGHPMDRGFDRFFGMEEGACNYYTGSGRIKLDREPFEIPEGFYTTDAFTDYALKFLDEAKQRDDAQPFFLYLAYNAPHDPLQMHQEEVEKYHGKYMNGWHETKLRRLQNVRRLGLVPESTAKTDWPQNLPRWPSLSDRQKKAEDLRMATYTAMIDRMDQNIGRVFQWLEKNGERENTLIVFVSDNGANPFDRGSQQMAKKGIPPGGPDSRWSLGTAWAHVCNTPFRLYKRNQHEGGICAPMILCGPGVEYKSGSICSLPVHVLDFMPTFHSIAGGVGIPAGAEGTDLSNLWKTGAKNRNYEMMGYMIDHRYIRRNDWKLVSVDGQPWELFNLGTDRSETKDVITGYPEKADELKNAWEAWYAGFSDKRFEEQKGTGANGRMGDKGSGAQYHPVALK</sequence>